<gene>
    <name evidence="1" type="ORF">FH608_005520</name>
</gene>
<name>A0A5C4WRK3_9ACTN</name>
<dbReference type="Proteomes" id="UP000312512">
    <property type="component" value="Unassembled WGS sequence"/>
</dbReference>
<keyword evidence="2" id="KW-1185">Reference proteome</keyword>
<dbReference type="RefSeq" id="WP_139629104.1">
    <property type="nucleotide sequence ID" value="NZ_VDLX02000002.1"/>
</dbReference>
<dbReference type="OrthoDB" id="9831427at2"/>
<sequence>MTTVTALPPRGGEAFDLPAGARELCQEYMRGFQAGLAWLDSGAPVSEVDAIADFYEQTRPGQPSEEATHYEDADRFLNLLAFMHLNGHGHRFVIANGPEVRAEHIRDYGPQFLAWDIPGRVFTVTALDSFDDGLATAVWQARRG</sequence>
<dbReference type="AlphaFoldDB" id="A0A5C4WRK3"/>
<dbReference type="EMBL" id="VDLX02000002">
    <property type="protein sequence ID" value="KAB8196236.1"/>
    <property type="molecule type" value="Genomic_DNA"/>
</dbReference>
<proteinExistence type="predicted"/>
<reference evidence="1 2" key="1">
    <citation type="submission" date="2019-10" db="EMBL/GenBank/DDBJ databases">
        <title>Nonomuraea sp. nov., isolated from Phyllanthus amarus.</title>
        <authorList>
            <person name="Klykleung N."/>
            <person name="Tanasupawat S."/>
        </authorList>
    </citation>
    <scope>NUCLEOTIDE SEQUENCE [LARGE SCALE GENOMIC DNA]</scope>
    <source>
        <strain evidence="1 2">PA1-10</strain>
    </source>
</reference>
<evidence type="ECO:0000313" key="1">
    <source>
        <dbReference type="EMBL" id="KAB8196236.1"/>
    </source>
</evidence>
<protein>
    <submittedName>
        <fullName evidence="1">Uncharacterized protein</fullName>
    </submittedName>
</protein>
<comment type="caution">
    <text evidence="1">The sequence shown here is derived from an EMBL/GenBank/DDBJ whole genome shotgun (WGS) entry which is preliminary data.</text>
</comment>
<accession>A0A5C4WRK3</accession>
<organism evidence="1 2">
    <name type="scientific">Nonomuraea phyllanthi</name>
    <dbReference type="NCBI Taxonomy" id="2219224"/>
    <lineage>
        <taxon>Bacteria</taxon>
        <taxon>Bacillati</taxon>
        <taxon>Actinomycetota</taxon>
        <taxon>Actinomycetes</taxon>
        <taxon>Streptosporangiales</taxon>
        <taxon>Streptosporangiaceae</taxon>
        <taxon>Nonomuraea</taxon>
    </lineage>
</organism>
<evidence type="ECO:0000313" key="2">
    <source>
        <dbReference type="Proteomes" id="UP000312512"/>
    </source>
</evidence>